<gene>
    <name evidence="3" type="ORF">XM38_047050</name>
</gene>
<dbReference type="AlphaFoldDB" id="A0A1Z3HTW3"/>
<keyword evidence="2" id="KW-1133">Transmembrane helix</keyword>
<keyword evidence="2" id="KW-0812">Transmembrane</keyword>
<dbReference type="Proteomes" id="UP000191901">
    <property type="component" value="Chromosome"/>
</dbReference>
<dbReference type="STRING" id="1641165.XM38_02405"/>
<evidence type="ECO:0000313" key="3">
    <source>
        <dbReference type="EMBL" id="ASC73733.1"/>
    </source>
</evidence>
<dbReference type="RefSeq" id="WP_088431118.1">
    <property type="nucleotide sequence ID" value="NZ_CP021983.2"/>
</dbReference>
<organism evidence="3 4">
    <name type="scientific">Halomicronema hongdechloris C2206</name>
    <dbReference type="NCBI Taxonomy" id="1641165"/>
    <lineage>
        <taxon>Bacteria</taxon>
        <taxon>Bacillati</taxon>
        <taxon>Cyanobacteriota</taxon>
        <taxon>Cyanophyceae</taxon>
        <taxon>Nodosilineales</taxon>
        <taxon>Nodosilineaceae</taxon>
        <taxon>Halomicronema</taxon>
    </lineage>
</organism>
<proteinExistence type="predicted"/>
<dbReference type="EMBL" id="CP021983">
    <property type="protein sequence ID" value="ASC73733.1"/>
    <property type="molecule type" value="Genomic_DNA"/>
</dbReference>
<evidence type="ECO:0000256" key="1">
    <source>
        <dbReference type="SAM" id="MobiDB-lite"/>
    </source>
</evidence>
<keyword evidence="2" id="KW-0472">Membrane</keyword>
<dbReference type="InterPro" id="IPR021511">
    <property type="entry name" value="DUF3172"/>
</dbReference>
<keyword evidence="4" id="KW-1185">Reference proteome</keyword>
<evidence type="ECO:0000256" key="2">
    <source>
        <dbReference type="SAM" id="Phobius"/>
    </source>
</evidence>
<protein>
    <recommendedName>
        <fullName evidence="5">DUF3172 domain-containing protein</fullName>
    </recommendedName>
</protein>
<dbReference type="OrthoDB" id="455197at2"/>
<evidence type="ECO:0000313" key="4">
    <source>
        <dbReference type="Proteomes" id="UP000191901"/>
    </source>
</evidence>
<feature type="transmembrane region" description="Helical" evidence="2">
    <location>
        <begin position="34"/>
        <end position="54"/>
    </location>
</feature>
<dbReference type="KEGG" id="hhg:XM38_047050"/>
<feature type="region of interest" description="Disordered" evidence="1">
    <location>
        <begin position="1"/>
        <end position="27"/>
    </location>
</feature>
<reference evidence="3 4" key="1">
    <citation type="journal article" date="2016" name="Biochim. Biophys. Acta">
        <title>Characterization of red-shifted phycobilisomes isolated from the chlorophyll f-containing cyanobacterium Halomicronema hongdechloris.</title>
        <authorList>
            <person name="Li Y."/>
            <person name="Lin Y."/>
            <person name="Garvey C.J."/>
            <person name="Birch D."/>
            <person name="Corkery R.W."/>
            <person name="Loughlin P.C."/>
            <person name="Scheer H."/>
            <person name="Willows R.D."/>
            <person name="Chen M."/>
        </authorList>
    </citation>
    <scope>NUCLEOTIDE SEQUENCE [LARGE SCALE GENOMIC DNA]</scope>
    <source>
        <strain evidence="3 4">C2206</strain>
    </source>
</reference>
<accession>A0A1Z3HTW3</accession>
<feature type="compositionally biased region" description="Low complexity" evidence="1">
    <location>
        <begin position="9"/>
        <end position="18"/>
    </location>
</feature>
<name>A0A1Z3HTW3_9CYAN</name>
<sequence>MRRTRPSRSSKSYDSYRSTEPPPPKSPLGSTLNYMTLAIIGGVFILGIGLGIAFSSSTTSMTPQNVASREFIDRRAPNPEMCVQYGASAVVADARIFLTFNPFGVYLSQPTMQPGCVIRRNNWAVLEKRGLIDSEDERQCRQRMNTFGYTGDANNEQAAKVDCIYQNDAAGNLFLNQQGAGAPPPGTENF</sequence>
<evidence type="ECO:0008006" key="5">
    <source>
        <dbReference type="Google" id="ProtNLM"/>
    </source>
</evidence>
<dbReference type="Pfam" id="PF11371">
    <property type="entry name" value="DUF3172"/>
    <property type="match status" value="1"/>
</dbReference>